<name>A0A0E9PB38_ANGAN</name>
<accession>A0A0E9PB38</accession>
<reference evidence="1" key="1">
    <citation type="submission" date="2014-11" db="EMBL/GenBank/DDBJ databases">
        <authorList>
            <person name="Amaro Gonzalez C."/>
        </authorList>
    </citation>
    <scope>NUCLEOTIDE SEQUENCE</scope>
</reference>
<protein>
    <submittedName>
        <fullName evidence="1">Uncharacterized protein</fullName>
    </submittedName>
</protein>
<proteinExistence type="predicted"/>
<dbReference type="EMBL" id="GBXM01107085">
    <property type="protein sequence ID" value="JAH01492.1"/>
    <property type="molecule type" value="Transcribed_RNA"/>
</dbReference>
<reference evidence="1" key="2">
    <citation type="journal article" date="2015" name="Fish Shellfish Immunol.">
        <title>Early steps in the European eel (Anguilla anguilla)-Vibrio vulnificus interaction in the gills: Role of the RtxA13 toxin.</title>
        <authorList>
            <person name="Callol A."/>
            <person name="Pajuelo D."/>
            <person name="Ebbesson L."/>
            <person name="Teles M."/>
            <person name="MacKenzie S."/>
            <person name="Amaro C."/>
        </authorList>
    </citation>
    <scope>NUCLEOTIDE SEQUENCE</scope>
</reference>
<organism evidence="1">
    <name type="scientific">Anguilla anguilla</name>
    <name type="common">European freshwater eel</name>
    <name type="synonym">Muraena anguilla</name>
    <dbReference type="NCBI Taxonomy" id="7936"/>
    <lineage>
        <taxon>Eukaryota</taxon>
        <taxon>Metazoa</taxon>
        <taxon>Chordata</taxon>
        <taxon>Craniata</taxon>
        <taxon>Vertebrata</taxon>
        <taxon>Euteleostomi</taxon>
        <taxon>Actinopterygii</taxon>
        <taxon>Neopterygii</taxon>
        <taxon>Teleostei</taxon>
        <taxon>Anguilliformes</taxon>
        <taxon>Anguillidae</taxon>
        <taxon>Anguilla</taxon>
    </lineage>
</organism>
<dbReference type="AlphaFoldDB" id="A0A0E9PB38"/>
<sequence>MEIMITQVISSQCLPRFDSVQ</sequence>
<evidence type="ECO:0000313" key="1">
    <source>
        <dbReference type="EMBL" id="JAH01492.1"/>
    </source>
</evidence>